<dbReference type="GO" id="GO:0004601">
    <property type="term" value="F:peroxidase activity"/>
    <property type="evidence" value="ECO:0007669"/>
    <property type="project" value="UniProtKB-KW"/>
</dbReference>
<dbReference type="GO" id="GO:0046872">
    <property type="term" value="F:metal ion binding"/>
    <property type="evidence" value="ECO:0007669"/>
    <property type="project" value="UniProtKB-KW"/>
</dbReference>
<proteinExistence type="inferred from homology"/>
<gene>
    <name evidence="10" type="ORF">COCHEDRAFT_1092627</name>
</gene>
<dbReference type="SUPFAM" id="SSF47571">
    <property type="entry name" value="Cloroperoxidase"/>
    <property type="match status" value="1"/>
</dbReference>
<dbReference type="PROSITE" id="PS51405">
    <property type="entry name" value="HEME_HALOPEROXIDASE"/>
    <property type="match status" value="1"/>
</dbReference>
<dbReference type="HOGENOM" id="CLU_029871_3_2_1"/>
<dbReference type="OrthoDB" id="407298at2759"/>
<dbReference type="eggNOG" id="ENOG502S6CG">
    <property type="taxonomic scope" value="Eukaryota"/>
</dbReference>
<accession>M2U985</accession>
<reference evidence="10 11" key="1">
    <citation type="journal article" date="2012" name="PLoS Pathog.">
        <title>Diverse lifestyles and strategies of plant pathogenesis encoded in the genomes of eighteen Dothideomycetes fungi.</title>
        <authorList>
            <person name="Ohm R.A."/>
            <person name="Feau N."/>
            <person name="Henrissat B."/>
            <person name="Schoch C.L."/>
            <person name="Horwitz B.A."/>
            <person name="Barry K.W."/>
            <person name="Condon B.J."/>
            <person name="Copeland A.C."/>
            <person name="Dhillon B."/>
            <person name="Glaser F."/>
            <person name="Hesse C.N."/>
            <person name="Kosti I."/>
            <person name="LaButti K."/>
            <person name="Lindquist E.A."/>
            <person name="Lucas S."/>
            <person name="Salamov A.A."/>
            <person name="Bradshaw R.E."/>
            <person name="Ciuffetti L."/>
            <person name="Hamelin R.C."/>
            <person name="Kema G.H.J."/>
            <person name="Lawrence C."/>
            <person name="Scott J.A."/>
            <person name="Spatafora J.W."/>
            <person name="Turgeon B.G."/>
            <person name="de Wit P.J.G.M."/>
            <person name="Zhong S."/>
            <person name="Goodwin S.B."/>
            <person name="Grigoriev I.V."/>
        </authorList>
    </citation>
    <scope>NUCLEOTIDE SEQUENCE [LARGE SCALE GENOMIC DNA]</scope>
    <source>
        <strain evidence="11">C5 / ATCC 48332 / race O</strain>
    </source>
</reference>
<evidence type="ECO:0000313" key="10">
    <source>
        <dbReference type="EMBL" id="EMD95134.1"/>
    </source>
</evidence>
<dbReference type="EMBL" id="KB445571">
    <property type="protein sequence ID" value="EMD95134.1"/>
    <property type="molecule type" value="Genomic_DNA"/>
</dbReference>
<dbReference type="OMA" id="HNRFEVD"/>
<evidence type="ECO:0000256" key="8">
    <source>
        <dbReference type="SAM" id="SignalP"/>
    </source>
</evidence>
<dbReference type="Gene3D" id="1.10.489.10">
    <property type="entry name" value="Chloroperoxidase-like"/>
    <property type="match status" value="1"/>
</dbReference>
<dbReference type="InterPro" id="IPR000028">
    <property type="entry name" value="Chloroperoxidase"/>
</dbReference>
<keyword evidence="2" id="KW-0575">Peroxidase</keyword>
<evidence type="ECO:0000256" key="6">
    <source>
        <dbReference type="ARBA" id="ARBA00023004"/>
    </source>
</evidence>
<evidence type="ECO:0000256" key="2">
    <source>
        <dbReference type="ARBA" id="ARBA00022559"/>
    </source>
</evidence>
<evidence type="ECO:0000256" key="3">
    <source>
        <dbReference type="ARBA" id="ARBA00022617"/>
    </source>
</evidence>
<organism evidence="10 11">
    <name type="scientific">Cochliobolus heterostrophus (strain C5 / ATCC 48332 / race O)</name>
    <name type="common">Southern corn leaf blight fungus</name>
    <name type="synonym">Bipolaris maydis</name>
    <dbReference type="NCBI Taxonomy" id="701091"/>
    <lineage>
        <taxon>Eukaryota</taxon>
        <taxon>Fungi</taxon>
        <taxon>Dikarya</taxon>
        <taxon>Ascomycota</taxon>
        <taxon>Pezizomycotina</taxon>
        <taxon>Dothideomycetes</taxon>
        <taxon>Pleosporomycetidae</taxon>
        <taxon>Pleosporales</taxon>
        <taxon>Pleosporineae</taxon>
        <taxon>Pleosporaceae</taxon>
        <taxon>Bipolaris</taxon>
    </lineage>
</organism>
<keyword evidence="4" id="KW-0479">Metal-binding</keyword>
<evidence type="ECO:0000256" key="1">
    <source>
        <dbReference type="ARBA" id="ARBA00001970"/>
    </source>
</evidence>
<keyword evidence="11" id="KW-1185">Reference proteome</keyword>
<name>M2U985_COCH5</name>
<feature type="signal peptide" evidence="8">
    <location>
        <begin position="1"/>
        <end position="18"/>
    </location>
</feature>
<dbReference type="AlphaFoldDB" id="M2U985"/>
<dbReference type="InterPro" id="IPR036851">
    <property type="entry name" value="Chloroperoxidase-like_sf"/>
</dbReference>
<keyword evidence="5" id="KW-0560">Oxidoreductase</keyword>
<comment type="similarity">
    <text evidence="7">Belongs to the chloroperoxidase family.</text>
</comment>
<evidence type="ECO:0000256" key="5">
    <source>
        <dbReference type="ARBA" id="ARBA00023002"/>
    </source>
</evidence>
<comment type="cofactor">
    <cofactor evidence="1">
        <name>heme b</name>
        <dbReference type="ChEBI" id="CHEBI:60344"/>
    </cofactor>
</comment>
<dbReference type="PANTHER" id="PTHR33577:SF1">
    <property type="entry name" value="HEME HALOPEROXIDASE FAMILY PROFILE DOMAIN-CONTAINING PROTEIN"/>
    <property type="match status" value="1"/>
</dbReference>
<reference evidence="11" key="2">
    <citation type="journal article" date="2013" name="PLoS Genet.">
        <title>Comparative genome structure, secondary metabolite, and effector coding capacity across Cochliobolus pathogens.</title>
        <authorList>
            <person name="Condon B.J."/>
            <person name="Leng Y."/>
            <person name="Wu D."/>
            <person name="Bushley K.E."/>
            <person name="Ohm R.A."/>
            <person name="Otillar R."/>
            <person name="Martin J."/>
            <person name="Schackwitz W."/>
            <person name="Grimwood J."/>
            <person name="MohdZainudin N."/>
            <person name="Xue C."/>
            <person name="Wang R."/>
            <person name="Manning V.A."/>
            <person name="Dhillon B."/>
            <person name="Tu Z.J."/>
            <person name="Steffenson B.J."/>
            <person name="Salamov A."/>
            <person name="Sun H."/>
            <person name="Lowry S."/>
            <person name="LaButti K."/>
            <person name="Han J."/>
            <person name="Copeland A."/>
            <person name="Lindquist E."/>
            <person name="Barry K."/>
            <person name="Schmutz J."/>
            <person name="Baker S.E."/>
            <person name="Ciuffetti L.M."/>
            <person name="Grigoriev I.V."/>
            <person name="Zhong S."/>
            <person name="Turgeon B.G."/>
        </authorList>
    </citation>
    <scope>NUCLEOTIDE SEQUENCE [LARGE SCALE GENOMIC DNA]</scope>
    <source>
        <strain evidence="11">C5 / ATCC 48332 / race O</strain>
    </source>
</reference>
<feature type="domain" description="Heme haloperoxidase family profile" evidence="9">
    <location>
        <begin position="71"/>
        <end position="310"/>
    </location>
</feature>
<keyword evidence="6" id="KW-0408">Iron</keyword>
<sequence>MKVSVLCIATLFSLPTFAFPASMLKGDISKTTLAEITALTERISRDLESKRSGTYVKRAFNAEAQRISTSGDHKYIAPGPNDLRGPCPGINVMANHGYIPRNGISTITQMTTAANEVYSAVMAGDLTSFSIGGKPKTGGLLGGVVSSLGLLGEPQGLSASHNRFEVDGSPTRSDMYATGDPVSLNLDYFEQLLSMSFGKNGIDIPVLTAFRLDRTRHSIATNGRYFSGPIQTLALNPATYQFTYRFFSNHTAENPEGYLDAKTLMSFQGVTGEKGSYKWARGQERIPENWYRRVIGDDYGNVFNAQTLLEGNNLMCLAFQAASEGAPDILRGLFGNILIAVQRLASVLDPIIAELGCPELVKYDKSLFKAFPGAGSAV</sequence>
<evidence type="ECO:0000313" key="11">
    <source>
        <dbReference type="Proteomes" id="UP000016936"/>
    </source>
</evidence>
<evidence type="ECO:0000256" key="4">
    <source>
        <dbReference type="ARBA" id="ARBA00022723"/>
    </source>
</evidence>
<evidence type="ECO:0000259" key="9">
    <source>
        <dbReference type="PROSITE" id="PS51405"/>
    </source>
</evidence>
<dbReference type="Proteomes" id="UP000016936">
    <property type="component" value="Unassembled WGS sequence"/>
</dbReference>
<evidence type="ECO:0000256" key="7">
    <source>
        <dbReference type="ARBA" id="ARBA00025795"/>
    </source>
</evidence>
<keyword evidence="8" id="KW-0732">Signal</keyword>
<protein>
    <recommendedName>
        <fullName evidence="9">Heme haloperoxidase family profile domain-containing protein</fullName>
    </recommendedName>
</protein>
<keyword evidence="3" id="KW-0349">Heme</keyword>
<dbReference type="PANTHER" id="PTHR33577">
    <property type="entry name" value="STERIGMATOCYSTIN BIOSYNTHESIS PEROXIDASE STCC-RELATED"/>
    <property type="match status" value="1"/>
</dbReference>
<dbReference type="Pfam" id="PF01328">
    <property type="entry name" value="Peroxidase_2"/>
    <property type="match status" value="1"/>
</dbReference>
<feature type="chain" id="PRO_5004027097" description="Heme haloperoxidase family profile domain-containing protein" evidence="8">
    <location>
        <begin position="19"/>
        <end position="378"/>
    </location>
</feature>